<dbReference type="EMBL" id="CAJEWN010002055">
    <property type="protein sequence ID" value="CAD2201696.1"/>
    <property type="molecule type" value="Genomic_DNA"/>
</dbReference>
<evidence type="ECO:0000313" key="1">
    <source>
        <dbReference type="EMBL" id="CAD2201696.1"/>
    </source>
</evidence>
<dbReference type="OrthoDB" id="10038994at2759"/>
<reference evidence="1 2" key="1">
    <citation type="submission" date="2020-08" db="EMBL/GenBank/DDBJ databases">
        <authorList>
            <person name="Koutsovoulos G."/>
            <person name="Danchin GJ E."/>
        </authorList>
    </citation>
    <scope>NUCLEOTIDE SEQUENCE [LARGE SCALE GENOMIC DNA]</scope>
</reference>
<proteinExistence type="predicted"/>
<comment type="caution">
    <text evidence="1">The sequence shown here is derived from an EMBL/GenBank/DDBJ whole genome shotgun (WGS) entry which is preliminary data.</text>
</comment>
<dbReference type="Proteomes" id="UP000580250">
    <property type="component" value="Unassembled WGS sequence"/>
</dbReference>
<sequence>MATDGINEEGKWRIIKVDIRPLYYHLIVDVGDPPSDWNTK</sequence>
<gene>
    <name evidence="1" type="ORF">MENT_LOCUS55267</name>
</gene>
<evidence type="ECO:0000313" key="2">
    <source>
        <dbReference type="Proteomes" id="UP000580250"/>
    </source>
</evidence>
<name>A0A6V7XQV3_MELEN</name>
<dbReference type="AlphaFoldDB" id="A0A6V7XQV3"/>
<protein>
    <submittedName>
        <fullName evidence="1">Uncharacterized protein</fullName>
    </submittedName>
</protein>
<accession>A0A6V7XQV3</accession>
<organism evidence="1 2">
    <name type="scientific">Meloidogyne enterolobii</name>
    <name type="common">Root-knot nematode worm</name>
    <name type="synonym">Meloidogyne mayaguensis</name>
    <dbReference type="NCBI Taxonomy" id="390850"/>
    <lineage>
        <taxon>Eukaryota</taxon>
        <taxon>Metazoa</taxon>
        <taxon>Ecdysozoa</taxon>
        <taxon>Nematoda</taxon>
        <taxon>Chromadorea</taxon>
        <taxon>Rhabditida</taxon>
        <taxon>Tylenchina</taxon>
        <taxon>Tylenchomorpha</taxon>
        <taxon>Tylenchoidea</taxon>
        <taxon>Meloidogynidae</taxon>
        <taxon>Meloidogyninae</taxon>
        <taxon>Meloidogyne</taxon>
    </lineage>
</organism>